<evidence type="ECO:0000259" key="4">
    <source>
        <dbReference type="PROSITE" id="PS50002"/>
    </source>
</evidence>
<gene>
    <name evidence="5" type="ORF">ONB1V03_LOCUS2548</name>
</gene>
<dbReference type="PRINTS" id="PR00452">
    <property type="entry name" value="SH3DOMAIN"/>
</dbReference>
<dbReference type="SMART" id="SM00326">
    <property type="entry name" value="SH3"/>
    <property type="match status" value="3"/>
</dbReference>
<reference evidence="5" key="1">
    <citation type="submission" date="2020-11" db="EMBL/GenBank/DDBJ databases">
        <authorList>
            <person name="Tran Van P."/>
        </authorList>
    </citation>
    <scope>NUCLEOTIDE SEQUENCE</scope>
</reference>
<accession>A0A7R9LEW0</accession>
<dbReference type="PANTHER" id="PTHR14167">
    <property type="entry name" value="SH3 DOMAIN-CONTAINING"/>
    <property type="match status" value="1"/>
</dbReference>
<feature type="region of interest" description="Disordered" evidence="3">
    <location>
        <begin position="354"/>
        <end position="374"/>
    </location>
</feature>
<dbReference type="PROSITE" id="PS50002">
    <property type="entry name" value="SH3"/>
    <property type="match status" value="2"/>
</dbReference>
<dbReference type="OrthoDB" id="19092at2759"/>
<protein>
    <recommendedName>
        <fullName evidence="4">SH3 domain-containing protein</fullName>
    </recommendedName>
</protein>
<keyword evidence="1 2" id="KW-0728">SH3 domain</keyword>
<dbReference type="InterPro" id="IPR036028">
    <property type="entry name" value="SH3-like_dom_sf"/>
</dbReference>
<sequence length="454" mass="52094">MFASNAVSQKVEGNYSGSNYSAATVLSPPAAPQRPPPLSDQSIDDWQRQITQDFNYIYDTLQRKQDSLGTKQIGIESNEQIVEPFGHLSDTNSEEMLVMPFSDPKEPMYQSNREEVVLKPIDFTLEMPTTVSQHQFDEQHVNIHFKTPINQLKMDDMNGDELQRRINDQTLNRYYDADYQRTGKEDTYSLRRHHYSPTTHSPVQLDRYDKAYAEKENRTQSRKLGRVLYDFQALATRELSVKKGDLVLINRPKDHNWVEVEDTYSGLIGLVPRTYLDLEQEGIAKAKFDFAAKTPVEISFKKGEKLTLLRRVDENWYEGVNARQDVGIFPCSYVEAIKQPLALRPNNQILSPVQSLSPPELSGPQRPESPVYVNSSVPNKRIDSTYSRHAMRTNVAPKLYKVLYPYKPQQMDELELQQGDLLTVTMHCDDGWFVGRSTISGHFGTFPGNYVEQL</sequence>
<organism evidence="5">
    <name type="scientific">Oppiella nova</name>
    <dbReference type="NCBI Taxonomy" id="334625"/>
    <lineage>
        <taxon>Eukaryota</taxon>
        <taxon>Metazoa</taxon>
        <taxon>Ecdysozoa</taxon>
        <taxon>Arthropoda</taxon>
        <taxon>Chelicerata</taxon>
        <taxon>Arachnida</taxon>
        <taxon>Acari</taxon>
        <taxon>Acariformes</taxon>
        <taxon>Sarcoptiformes</taxon>
        <taxon>Oribatida</taxon>
        <taxon>Brachypylina</taxon>
        <taxon>Oppioidea</taxon>
        <taxon>Oppiidae</taxon>
        <taxon>Oppiella</taxon>
    </lineage>
</organism>
<evidence type="ECO:0000256" key="2">
    <source>
        <dbReference type="PROSITE-ProRule" id="PRU00192"/>
    </source>
</evidence>
<evidence type="ECO:0000313" key="6">
    <source>
        <dbReference type="Proteomes" id="UP000728032"/>
    </source>
</evidence>
<dbReference type="Gene3D" id="2.30.30.40">
    <property type="entry name" value="SH3 Domains"/>
    <property type="match status" value="3"/>
</dbReference>
<dbReference type="InterPro" id="IPR050384">
    <property type="entry name" value="Endophilin_SH3RF"/>
</dbReference>
<proteinExistence type="predicted"/>
<evidence type="ECO:0000256" key="3">
    <source>
        <dbReference type="SAM" id="MobiDB-lite"/>
    </source>
</evidence>
<dbReference type="Pfam" id="PF00018">
    <property type="entry name" value="SH3_1"/>
    <property type="match status" value="2"/>
</dbReference>
<keyword evidence="6" id="KW-1185">Reference proteome</keyword>
<dbReference type="SUPFAM" id="SSF50044">
    <property type="entry name" value="SH3-domain"/>
    <property type="match status" value="3"/>
</dbReference>
<dbReference type="Pfam" id="PF14604">
    <property type="entry name" value="SH3_9"/>
    <property type="match status" value="1"/>
</dbReference>
<dbReference type="EMBL" id="OC915433">
    <property type="protein sequence ID" value="CAD7640435.1"/>
    <property type="molecule type" value="Genomic_DNA"/>
</dbReference>
<feature type="domain" description="SH3" evidence="4">
    <location>
        <begin position="279"/>
        <end position="339"/>
    </location>
</feature>
<dbReference type="AlphaFoldDB" id="A0A7R9LEW0"/>
<name>A0A7R9LEW0_9ACAR</name>
<evidence type="ECO:0000256" key="1">
    <source>
        <dbReference type="ARBA" id="ARBA00022443"/>
    </source>
</evidence>
<dbReference type="InterPro" id="IPR001452">
    <property type="entry name" value="SH3_domain"/>
</dbReference>
<dbReference type="EMBL" id="CAJPVJ010000608">
    <property type="protein sequence ID" value="CAG2162964.1"/>
    <property type="molecule type" value="Genomic_DNA"/>
</dbReference>
<feature type="domain" description="SH3" evidence="4">
    <location>
        <begin position="395"/>
        <end position="454"/>
    </location>
</feature>
<dbReference type="PANTHER" id="PTHR14167:SF116">
    <property type="entry name" value="CAP, ISOFORM AC"/>
    <property type="match status" value="1"/>
</dbReference>
<evidence type="ECO:0000313" key="5">
    <source>
        <dbReference type="EMBL" id="CAD7640435.1"/>
    </source>
</evidence>
<dbReference type="Proteomes" id="UP000728032">
    <property type="component" value="Unassembled WGS sequence"/>
</dbReference>